<gene>
    <name evidence="2" type="primary">LACR_0211</name>
    <name evidence="2" type="ORF">O9U_00240</name>
</gene>
<dbReference type="SUPFAM" id="SSF53448">
    <property type="entry name" value="Nucleotide-diphospho-sugar transferases"/>
    <property type="match status" value="1"/>
</dbReference>
<dbReference type="CDD" id="cd00761">
    <property type="entry name" value="Glyco_tranf_GTA_type"/>
    <property type="match status" value="1"/>
</dbReference>
<feature type="domain" description="Glycosyltransferase 2-like" evidence="1">
    <location>
        <begin position="6"/>
        <end position="130"/>
    </location>
</feature>
<proteinExistence type="predicted"/>
<evidence type="ECO:0000313" key="2">
    <source>
        <dbReference type="EMBL" id="CDG03503.1"/>
    </source>
</evidence>
<accession>S6EVQ3</accession>
<organism evidence="2 3">
    <name type="scientific">Lactococcus lactis subsp. lactis A12</name>
    <dbReference type="NCBI Taxonomy" id="1137134"/>
    <lineage>
        <taxon>Bacteria</taxon>
        <taxon>Bacillati</taxon>
        <taxon>Bacillota</taxon>
        <taxon>Bacilli</taxon>
        <taxon>Lactobacillales</taxon>
        <taxon>Streptococcaceae</taxon>
        <taxon>Lactococcus</taxon>
    </lineage>
</organism>
<comment type="caution">
    <text evidence="2">The sequence shown here is derived from an EMBL/GenBank/DDBJ whole genome shotgun (WGS) entry which is preliminary data.</text>
</comment>
<dbReference type="Pfam" id="PF00535">
    <property type="entry name" value="Glycos_transf_2"/>
    <property type="match status" value="1"/>
</dbReference>
<dbReference type="AlphaFoldDB" id="S6EVQ3"/>
<dbReference type="InterPro" id="IPR029044">
    <property type="entry name" value="Nucleotide-diphossugar_trans"/>
</dbReference>
<dbReference type="InterPro" id="IPR001173">
    <property type="entry name" value="Glyco_trans_2-like"/>
</dbReference>
<dbReference type="RefSeq" id="WP_021721795.1">
    <property type="nucleotide sequence ID" value="NZ_CBLU010000003.1"/>
</dbReference>
<reference evidence="2 3" key="1">
    <citation type="journal article" date="2013" name="Appl. Environ. Microbiol.">
        <title>The Carbohydrate Metabolism Signature of Lactococcus lactis Strain A12 Reveals Its Sourdough Ecosystem Origin.</title>
        <authorList>
            <person name="Passerini D."/>
            <person name="Coddeville M."/>
            <person name="Le Bourgeois P."/>
            <person name="Loubiere P."/>
            <person name="Ritzenthaler P."/>
            <person name="Fontagne-Faucher C."/>
            <person name="Daveran-Mingot M.L."/>
            <person name="Cocaign-Bousquet M."/>
        </authorList>
    </citation>
    <scope>NUCLEOTIDE SEQUENCE [LARGE SCALE GENOMIC DNA]</scope>
    <source>
        <strain evidence="2 3">A12</strain>
    </source>
</reference>
<dbReference type="PANTHER" id="PTHR22916:SF3">
    <property type="entry name" value="UDP-GLCNAC:BETAGAL BETA-1,3-N-ACETYLGLUCOSAMINYLTRANSFERASE-LIKE PROTEIN 1"/>
    <property type="match status" value="1"/>
</dbReference>
<name>S6EVQ3_LACLL</name>
<evidence type="ECO:0000313" key="3">
    <source>
        <dbReference type="Proteomes" id="UP000015361"/>
    </source>
</evidence>
<dbReference type="Gene3D" id="3.90.550.10">
    <property type="entry name" value="Spore Coat Polysaccharide Biosynthesis Protein SpsA, Chain A"/>
    <property type="match status" value="1"/>
</dbReference>
<sequence length="308" mass="36030">MNSKVSVIVTCYNHEKYIEECLRSIFSQTHQDIELLVFNDGSTDSSGQIIENLILESPFVETYYFESKNRGVVTVRNDGLSKFTGDYLLFVDSDNFLDDQHIEKLLTGLLANQSDIAYCQLWDFTGKKDVLSGDLTFNLEKMIQGNFIDVSALVRADIVKSQKFDKALNKRSLEDYDFWLNLIINQNAKPCFVPETKLNYRVTEDSRSDHGNWQRHYKDYFYIINKYKEKIPEEIICALEKGLLNWLEQYEVLLADSKKIITQRDEYIQNQEVLIKEKEVEKAQLRNSKSFRLGNKLLHPFRKNKNGK</sequence>
<dbReference type="GO" id="GO:0016758">
    <property type="term" value="F:hexosyltransferase activity"/>
    <property type="evidence" value="ECO:0007669"/>
    <property type="project" value="UniProtKB-ARBA"/>
</dbReference>
<evidence type="ECO:0000259" key="1">
    <source>
        <dbReference type="Pfam" id="PF00535"/>
    </source>
</evidence>
<protein>
    <submittedName>
        <fullName evidence="2">Glycosyltransferase</fullName>
    </submittedName>
</protein>
<dbReference type="Proteomes" id="UP000015361">
    <property type="component" value="Unassembled WGS sequence"/>
</dbReference>
<dbReference type="EMBL" id="CBLU010000003">
    <property type="protein sequence ID" value="CDG03503.1"/>
    <property type="molecule type" value="Genomic_DNA"/>
</dbReference>
<dbReference type="PANTHER" id="PTHR22916">
    <property type="entry name" value="GLYCOSYLTRANSFERASE"/>
    <property type="match status" value="1"/>
</dbReference>